<dbReference type="SUPFAM" id="SSF49899">
    <property type="entry name" value="Concanavalin A-like lectins/glucanases"/>
    <property type="match status" value="1"/>
</dbReference>
<organism evidence="5 6">
    <name type="scientific">Arabis nemorensis</name>
    <dbReference type="NCBI Taxonomy" id="586526"/>
    <lineage>
        <taxon>Eukaryota</taxon>
        <taxon>Viridiplantae</taxon>
        <taxon>Streptophyta</taxon>
        <taxon>Embryophyta</taxon>
        <taxon>Tracheophyta</taxon>
        <taxon>Spermatophyta</taxon>
        <taxon>Magnoliopsida</taxon>
        <taxon>eudicotyledons</taxon>
        <taxon>Gunneridae</taxon>
        <taxon>Pentapetalae</taxon>
        <taxon>rosids</taxon>
        <taxon>malvids</taxon>
        <taxon>Brassicales</taxon>
        <taxon>Brassicaceae</taxon>
        <taxon>Arabideae</taxon>
        <taxon>Arabis</taxon>
    </lineage>
</organism>
<sequence length="276" mass="30644">MASFTLSRSLLLLLALLSLFSRISISEATTLSFSFTSSDKNATFASDDVALYGDAKLVDGGSSIQLNDSVSHGGGRVIYKKPLEFIETKTEYSAGLSTVFSFSMSPNSSGKLGFVVFPVNGTIDQSLFEVMLDTSDSNVAVIVNGTTVLEKIRNFTIVNLEEEKKKKEDLLLYVLINYLGGGKFLEVTLSKSESFESVGALVFYRIDLSELLKDDDEFMVGLVFFAMMRIWAAFKRNSLVVVMPEECGLKTKQFEYEKMEKMEVVMSKAEAKQERK</sequence>
<proteinExistence type="inferred from homology"/>
<feature type="domain" description="Legume lectin" evidence="4">
    <location>
        <begin position="31"/>
        <end position="119"/>
    </location>
</feature>
<evidence type="ECO:0000256" key="3">
    <source>
        <dbReference type="SAM" id="SignalP"/>
    </source>
</evidence>
<evidence type="ECO:0000256" key="1">
    <source>
        <dbReference type="ARBA" id="ARBA00007606"/>
    </source>
</evidence>
<reference evidence="5" key="1">
    <citation type="submission" date="2019-07" db="EMBL/GenBank/DDBJ databases">
        <authorList>
            <person name="Dittberner H."/>
        </authorList>
    </citation>
    <scope>NUCLEOTIDE SEQUENCE [LARGE SCALE GENOMIC DNA]</scope>
</reference>
<dbReference type="Pfam" id="PF00139">
    <property type="entry name" value="Lectin_legB"/>
    <property type="match status" value="1"/>
</dbReference>
<keyword evidence="6" id="KW-1185">Reference proteome</keyword>
<dbReference type="OrthoDB" id="2019747at2759"/>
<accession>A0A565BWA9</accession>
<dbReference type="InterPro" id="IPR001220">
    <property type="entry name" value="Legume_lectin_dom"/>
</dbReference>
<keyword evidence="3" id="KW-0732">Signal</keyword>
<evidence type="ECO:0000313" key="5">
    <source>
        <dbReference type="EMBL" id="VVB05618.1"/>
    </source>
</evidence>
<name>A0A565BWA9_9BRAS</name>
<keyword evidence="2" id="KW-0430">Lectin</keyword>
<dbReference type="PANTHER" id="PTHR32401">
    <property type="entry name" value="CONCANAVALIN A-LIKE LECTIN FAMILY PROTEIN"/>
    <property type="match status" value="1"/>
</dbReference>
<protein>
    <recommendedName>
        <fullName evidence="4">Legume lectin domain-containing protein</fullName>
    </recommendedName>
</protein>
<dbReference type="InterPro" id="IPR013320">
    <property type="entry name" value="ConA-like_dom_sf"/>
</dbReference>
<gene>
    <name evidence="5" type="ORF">ANE_LOCUS16062</name>
</gene>
<dbReference type="AlphaFoldDB" id="A0A565BWA9"/>
<comment type="caution">
    <text evidence="5">The sequence shown here is derived from an EMBL/GenBank/DDBJ whole genome shotgun (WGS) entry which is preliminary data.</text>
</comment>
<dbReference type="EMBL" id="CABITT030000005">
    <property type="protein sequence ID" value="VVB05618.1"/>
    <property type="molecule type" value="Genomic_DNA"/>
</dbReference>
<evidence type="ECO:0000256" key="2">
    <source>
        <dbReference type="ARBA" id="ARBA00022734"/>
    </source>
</evidence>
<dbReference type="Gene3D" id="2.60.120.200">
    <property type="match status" value="1"/>
</dbReference>
<dbReference type="Proteomes" id="UP000489600">
    <property type="component" value="Unassembled WGS sequence"/>
</dbReference>
<dbReference type="GO" id="GO:0030246">
    <property type="term" value="F:carbohydrate binding"/>
    <property type="evidence" value="ECO:0007669"/>
    <property type="project" value="UniProtKB-KW"/>
</dbReference>
<feature type="chain" id="PRO_5022167463" description="Legume lectin domain-containing protein" evidence="3">
    <location>
        <begin position="29"/>
        <end position="276"/>
    </location>
</feature>
<evidence type="ECO:0000259" key="4">
    <source>
        <dbReference type="Pfam" id="PF00139"/>
    </source>
</evidence>
<comment type="similarity">
    <text evidence="1">Belongs to the leguminous lectin family.</text>
</comment>
<feature type="signal peptide" evidence="3">
    <location>
        <begin position="1"/>
        <end position="28"/>
    </location>
</feature>
<dbReference type="PANTHER" id="PTHR32401:SF11">
    <property type="entry name" value="CONCANAVALIN A-LIKE LECTIN FAMILY PROTEIN"/>
    <property type="match status" value="1"/>
</dbReference>
<evidence type="ECO:0000313" key="6">
    <source>
        <dbReference type="Proteomes" id="UP000489600"/>
    </source>
</evidence>
<dbReference type="InterPro" id="IPR050258">
    <property type="entry name" value="Leguminous_Lectin"/>
</dbReference>